<reference evidence="1" key="1">
    <citation type="submission" date="2019-04" db="EMBL/GenBank/DDBJ databases">
        <title>Microbes associate with the intestines of laboratory mice.</title>
        <authorList>
            <person name="Navarre W."/>
            <person name="Wong E."/>
            <person name="Huang K."/>
            <person name="Tropini C."/>
            <person name="Ng K."/>
            <person name="Yu B."/>
        </authorList>
    </citation>
    <scope>NUCLEOTIDE SEQUENCE</scope>
    <source>
        <strain evidence="1">NM72_1-8</strain>
    </source>
</reference>
<evidence type="ECO:0000313" key="1">
    <source>
        <dbReference type="EMBL" id="TGX96093.1"/>
    </source>
</evidence>
<evidence type="ECO:0000313" key="2">
    <source>
        <dbReference type="Proteomes" id="UP000307720"/>
    </source>
</evidence>
<organism evidence="1 2">
    <name type="scientific">Hominisplanchenecus murintestinalis</name>
    <dbReference type="NCBI Taxonomy" id="2941517"/>
    <lineage>
        <taxon>Bacteria</taxon>
        <taxon>Bacillati</taxon>
        <taxon>Bacillota</taxon>
        <taxon>Clostridia</taxon>
        <taxon>Lachnospirales</taxon>
        <taxon>Lachnospiraceae</taxon>
        <taxon>Hominisplanchenecus</taxon>
    </lineage>
</organism>
<dbReference type="Proteomes" id="UP000307720">
    <property type="component" value="Unassembled WGS sequence"/>
</dbReference>
<protein>
    <submittedName>
        <fullName evidence="1">GntR family transcriptional regulator</fullName>
    </submittedName>
</protein>
<accession>A0AC61QUW8</accession>
<comment type="caution">
    <text evidence="1">The sequence shown here is derived from an EMBL/GenBank/DDBJ whole genome shotgun (WGS) entry which is preliminary data.</text>
</comment>
<dbReference type="EMBL" id="SRZB01000092">
    <property type="protein sequence ID" value="TGX96093.1"/>
    <property type="molecule type" value="Genomic_DNA"/>
</dbReference>
<keyword evidence="2" id="KW-1185">Reference proteome</keyword>
<name>A0AC61QUW8_9FIRM</name>
<sequence>MIKVDNTKRYNQLAIELLKRIFNGYYKLGARLPSTRELAKQASVNPNTMQRALQVLQDEKILIKQSTTGRYVTIDIQYLIKIRNDILEQINHIYQDEISSYGNNLKNLDINSSDM</sequence>
<gene>
    <name evidence="1" type="ORF">E5357_17420</name>
</gene>
<proteinExistence type="predicted"/>